<dbReference type="Pfam" id="PF19269">
    <property type="entry name" value="Anticodon_2"/>
    <property type="match status" value="1"/>
</dbReference>
<protein>
    <recommendedName>
        <fullName evidence="10">Glutamate--tRNA ligase</fullName>
        <ecNumber evidence="10">6.1.1.17</ecNumber>
    </recommendedName>
    <alternativeName>
        <fullName evidence="10">Glutamyl-tRNA synthetase</fullName>
        <shortName evidence="10">GluRS</shortName>
    </alternativeName>
</protein>
<dbReference type="InterPro" id="IPR000924">
    <property type="entry name" value="Glu/Gln-tRNA-synth"/>
</dbReference>
<proteinExistence type="inferred from homology"/>
<dbReference type="PRINTS" id="PR00987">
    <property type="entry name" value="TRNASYNTHGLU"/>
</dbReference>
<evidence type="ECO:0000259" key="11">
    <source>
        <dbReference type="Pfam" id="PF00749"/>
    </source>
</evidence>
<dbReference type="FunFam" id="3.40.50.620:FF:000007">
    <property type="entry name" value="Glutamate--tRNA ligase"/>
    <property type="match status" value="1"/>
</dbReference>
<organism evidence="13 14">
    <name type="scientific">Candidatus Acididesulfobacter diazotrophicus</name>
    <dbReference type="NCBI Taxonomy" id="2597226"/>
    <lineage>
        <taxon>Bacteria</taxon>
        <taxon>Deltaproteobacteria</taxon>
        <taxon>Candidatus Acidulodesulfobacterales</taxon>
        <taxon>Candidatus Acididesulfobacter</taxon>
    </lineage>
</organism>
<comment type="subcellular location">
    <subcellularLocation>
        <location evidence="1 10">Cytoplasm</location>
    </subcellularLocation>
</comment>
<keyword evidence="5 10" id="KW-0436">Ligase</keyword>
<feature type="short sequence motif" description="'HIGH' region" evidence="10">
    <location>
        <begin position="8"/>
        <end position="18"/>
    </location>
</feature>
<dbReference type="NCBIfam" id="TIGR00464">
    <property type="entry name" value="gltX_bact"/>
    <property type="match status" value="1"/>
</dbReference>
<evidence type="ECO:0000259" key="12">
    <source>
        <dbReference type="Pfam" id="PF19269"/>
    </source>
</evidence>
<name>A0A519BLQ8_9DELT</name>
<comment type="caution">
    <text evidence="10">Lacks conserved residue(s) required for the propagation of feature annotation.</text>
</comment>
<evidence type="ECO:0000256" key="5">
    <source>
        <dbReference type="ARBA" id="ARBA00022598"/>
    </source>
</evidence>
<dbReference type="InterPro" id="IPR020751">
    <property type="entry name" value="aa-tRNA-synth_I_codon-bd_sub2"/>
</dbReference>
<evidence type="ECO:0000313" key="14">
    <source>
        <dbReference type="Proteomes" id="UP000319296"/>
    </source>
</evidence>
<reference evidence="13 14" key="1">
    <citation type="journal article" date="2019" name="ISME J.">
        <title>Insights into ecological role of a new deltaproteobacterial order Candidatus Acidulodesulfobacterales by metagenomics and metatranscriptomics.</title>
        <authorList>
            <person name="Tan S."/>
            <person name="Liu J."/>
            <person name="Fang Y."/>
            <person name="Hedlund B.P."/>
            <person name="Lian Z.H."/>
            <person name="Huang L.Y."/>
            <person name="Li J.T."/>
            <person name="Huang L.N."/>
            <person name="Li W.J."/>
            <person name="Jiang H.C."/>
            <person name="Dong H.L."/>
            <person name="Shu W.S."/>
        </authorList>
    </citation>
    <scope>NUCLEOTIDE SEQUENCE [LARGE SCALE GENOMIC DNA]</scope>
    <source>
        <strain evidence="13">AP1</strain>
    </source>
</reference>
<dbReference type="Pfam" id="PF00749">
    <property type="entry name" value="tRNA-synt_1c"/>
    <property type="match status" value="1"/>
</dbReference>
<dbReference type="CDD" id="cd00808">
    <property type="entry name" value="GluRS_core"/>
    <property type="match status" value="1"/>
</dbReference>
<dbReference type="InterPro" id="IPR049940">
    <property type="entry name" value="GluQ/Sye"/>
</dbReference>
<evidence type="ECO:0000256" key="7">
    <source>
        <dbReference type="ARBA" id="ARBA00022840"/>
    </source>
</evidence>
<dbReference type="InterPro" id="IPR014729">
    <property type="entry name" value="Rossmann-like_a/b/a_fold"/>
</dbReference>
<evidence type="ECO:0000256" key="9">
    <source>
        <dbReference type="ARBA" id="ARBA00023146"/>
    </source>
</evidence>
<dbReference type="GO" id="GO:0005524">
    <property type="term" value="F:ATP binding"/>
    <property type="evidence" value="ECO:0007669"/>
    <property type="project" value="UniProtKB-UniRule"/>
</dbReference>
<dbReference type="AlphaFoldDB" id="A0A519BLQ8"/>
<dbReference type="InterPro" id="IPR020058">
    <property type="entry name" value="Glu/Gln-tRNA-synth_Ib_cat-dom"/>
</dbReference>
<dbReference type="SUPFAM" id="SSF48163">
    <property type="entry name" value="An anticodon-binding domain of class I aminoacyl-tRNA synthetases"/>
    <property type="match status" value="1"/>
</dbReference>
<keyword evidence="9 10" id="KW-0030">Aminoacyl-tRNA synthetase</keyword>
<comment type="subunit">
    <text evidence="3 10">Monomer.</text>
</comment>
<keyword evidence="6 10" id="KW-0547">Nucleotide-binding</keyword>
<dbReference type="PANTHER" id="PTHR43311:SF2">
    <property type="entry name" value="GLUTAMATE--TRNA LIGASE, MITOCHONDRIAL-RELATED"/>
    <property type="match status" value="1"/>
</dbReference>
<dbReference type="EMBL" id="SGBB01000013">
    <property type="protein sequence ID" value="RZD18176.1"/>
    <property type="molecule type" value="Genomic_DNA"/>
</dbReference>
<evidence type="ECO:0000256" key="8">
    <source>
        <dbReference type="ARBA" id="ARBA00022917"/>
    </source>
</evidence>
<dbReference type="GO" id="GO:0004818">
    <property type="term" value="F:glutamate-tRNA ligase activity"/>
    <property type="evidence" value="ECO:0007669"/>
    <property type="project" value="UniProtKB-UniRule"/>
</dbReference>
<dbReference type="Gene3D" id="3.40.50.620">
    <property type="entry name" value="HUPs"/>
    <property type="match status" value="1"/>
</dbReference>
<evidence type="ECO:0000256" key="2">
    <source>
        <dbReference type="ARBA" id="ARBA00007894"/>
    </source>
</evidence>
<dbReference type="GO" id="GO:0005829">
    <property type="term" value="C:cytosol"/>
    <property type="evidence" value="ECO:0007669"/>
    <property type="project" value="TreeGrafter"/>
</dbReference>
<feature type="binding site" evidence="10">
    <location>
        <position position="246"/>
    </location>
    <ligand>
        <name>ATP</name>
        <dbReference type="ChEBI" id="CHEBI:30616"/>
    </ligand>
</feature>
<dbReference type="InterPro" id="IPR033910">
    <property type="entry name" value="GluRS_core"/>
</dbReference>
<dbReference type="HAMAP" id="MF_00022">
    <property type="entry name" value="Glu_tRNA_synth_type1"/>
    <property type="match status" value="1"/>
</dbReference>
<comment type="function">
    <text evidence="10">Catalyzes the attachment of glutamate to tRNA(Glu) in a two-step reaction: glutamate is first activated by ATP to form Glu-AMP and then transferred to the acceptor end of tRNA(Glu).</text>
</comment>
<keyword evidence="4 10" id="KW-0963">Cytoplasm</keyword>
<dbReference type="InterPro" id="IPR001412">
    <property type="entry name" value="aa-tRNA-synth_I_CS"/>
</dbReference>
<comment type="catalytic activity">
    <reaction evidence="10">
        <text>tRNA(Glu) + L-glutamate + ATP = L-glutamyl-tRNA(Glu) + AMP + diphosphate</text>
        <dbReference type="Rhea" id="RHEA:23540"/>
        <dbReference type="Rhea" id="RHEA-COMP:9663"/>
        <dbReference type="Rhea" id="RHEA-COMP:9680"/>
        <dbReference type="ChEBI" id="CHEBI:29985"/>
        <dbReference type="ChEBI" id="CHEBI:30616"/>
        <dbReference type="ChEBI" id="CHEBI:33019"/>
        <dbReference type="ChEBI" id="CHEBI:78442"/>
        <dbReference type="ChEBI" id="CHEBI:78520"/>
        <dbReference type="ChEBI" id="CHEBI:456215"/>
        <dbReference type="EC" id="6.1.1.17"/>
    </reaction>
</comment>
<dbReference type="GO" id="GO:0000049">
    <property type="term" value="F:tRNA binding"/>
    <property type="evidence" value="ECO:0007669"/>
    <property type="project" value="InterPro"/>
</dbReference>
<dbReference type="InterPro" id="IPR045462">
    <property type="entry name" value="aa-tRNA-synth_I_cd-bd"/>
</dbReference>
<evidence type="ECO:0000256" key="6">
    <source>
        <dbReference type="ARBA" id="ARBA00022741"/>
    </source>
</evidence>
<dbReference type="Proteomes" id="UP000319296">
    <property type="component" value="Unassembled WGS sequence"/>
</dbReference>
<sequence>MVKTRFAPSPTGYLHIGGARTALFNYIYAKHYAGKFILRIEDTDYERSLKKYEEDIIKSLEWLGLVSDEPASYQSSRLDIYKEYCQKLLNEGKAYNCYCSVELLEEDKNKLIAESKKPMYSGRCRNLPIDKIEKQNNDLPHVVRFKTHREDGHLTKFKDLTRDQFVSVNNNEIDDFVIMRTDGIPTYNFAVVIDDALMGITHIIRGDDHLSNTPKQVLLYEALGFKPPEFAHVSMILGNDGKRLSKRHGATAVMQYKNDGFLPEALINYLVRLGWSHGNDEILSIADMIKYFDLKHISKSAAVFNKEKLLWLNAHYIKQKTAKELVDMINDIDIDNKKDKKIAYSENTSILIDALKPRVKTLIEIKEKMGFYLNDGNIIYDKNLISEIDKFKLNEFDNSDNNSGYAVKHNDIQDNSFNFLSNAIYFLNTLINFVENLNLDSQSFNGAGYINYIKESFNEFFLKNKWSLKEKAMIIRIALTGEKISPGIYEVIFALGKKRTLQRIYNFIEFLKTNYNQ</sequence>
<evidence type="ECO:0000256" key="1">
    <source>
        <dbReference type="ARBA" id="ARBA00004496"/>
    </source>
</evidence>
<dbReference type="InterPro" id="IPR004527">
    <property type="entry name" value="Glu-tRNA-ligase_bac/mito"/>
</dbReference>
<feature type="short sequence motif" description="'KMSKS' region" evidence="10">
    <location>
        <begin position="243"/>
        <end position="247"/>
    </location>
</feature>
<dbReference type="PANTHER" id="PTHR43311">
    <property type="entry name" value="GLUTAMATE--TRNA LIGASE"/>
    <property type="match status" value="1"/>
</dbReference>
<dbReference type="EC" id="6.1.1.17" evidence="10"/>
<keyword evidence="8 10" id="KW-0648">Protein biosynthesis</keyword>
<dbReference type="PROSITE" id="PS00178">
    <property type="entry name" value="AA_TRNA_LIGASE_I"/>
    <property type="match status" value="1"/>
</dbReference>
<evidence type="ECO:0000313" key="13">
    <source>
        <dbReference type="EMBL" id="RZD18176.1"/>
    </source>
</evidence>
<dbReference type="GO" id="GO:0006424">
    <property type="term" value="P:glutamyl-tRNA aminoacylation"/>
    <property type="evidence" value="ECO:0007669"/>
    <property type="project" value="UniProtKB-UniRule"/>
</dbReference>
<dbReference type="GO" id="GO:0008270">
    <property type="term" value="F:zinc ion binding"/>
    <property type="evidence" value="ECO:0007669"/>
    <property type="project" value="InterPro"/>
</dbReference>
<feature type="domain" description="Aminoacyl-tRNA synthetase class I anticodon-binding" evidence="12">
    <location>
        <begin position="453"/>
        <end position="507"/>
    </location>
</feature>
<gene>
    <name evidence="10" type="primary">gltX</name>
    <name evidence="13" type="ORF">EVG15_07545</name>
</gene>
<comment type="similarity">
    <text evidence="2 10">Belongs to the class-I aminoacyl-tRNA synthetase family. Glutamate--tRNA ligase type 1 subfamily.</text>
</comment>
<dbReference type="SUPFAM" id="SSF52374">
    <property type="entry name" value="Nucleotidylyl transferase"/>
    <property type="match status" value="1"/>
</dbReference>
<dbReference type="Gene3D" id="1.10.10.350">
    <property type="match status" value="1"/>
</dbReference>
<evidence type="ECO:0000256" key="10">
    <source>
        <dbReference type="HAMAP-Rule" id="MF_00022"/>
    </source>
</evidence>
<dbReference type="InterPro" id="IPR008925">
    <property type="entry name" value="aa_tRNA-synth_I_cd-bd_sf"/>
</dbReference>
<feature type="domain" description="Glutamyl/glutaminyl-tRNA synthetase class Ib catalytic" evidence="11">
    <location>
        <begin position="1"/>
        <end position="311"/>
    </location>
</feature>
<accession>A0A519BLQ8</accession>
<evidence type="ECO:0000256" key="4">
    <source>
        <dbReference type="ARBA" id="ARBA00022490"/>
    </source>
</evidence>
<comment type="caution">
    <text evidence="13">The sequence shown here is derived from an EMBL/GenBank/DDBJ whole genome shotgun (WGS) entry which is preliminary data.</text>
</comment>
<keyword evidence="7 10" id="KW-0067">ATP-binding</keyword>
<evidence type="ECO:0000256" key="3">
    <source>
        <dbReference type="ARBA" id="ARBA00011245"/>
    </source>
</evidence>